<protein>
    <submittedName>
        <fullName evidence="2">Uncharacterized protein</fullName>
    </submittedName>
</protein>
<sequence>MSFLSGVLTIVLGFAVSGATASAYEGATGKRAGFGMLRAPDVTAVAAVPVVTLGAAYILARNVLFGRKRPAWAVAAGTVVTGLWSLVIGAAMLSAFV</sequence>
<gene>
    <name evidence="2" type="ORF">EK403_00785</name>
</gene>
<dbReference type="EMBL" id="RYFI01000001">
    <property type="protein sequence ID" value="RXF75426.1"/>
    <property type="molecule type" value="Genomic_DNA"/>
</dbReference>
<dbReference type="InterPro" id="IPR053803">
    <property type="entry name" value="DUF6949"/>
</dbReference>
<feature type="transmembrane region" description="Helical" evidence="1">
    <location>
        <begin position="72"/>
        <end position="96"/>
    </location>
</feature>
<keyword evidence="1" id="KW-1133">Transmembrane helix</keyword>
<keyword evidence="1" id="KW-0472">Membrane</keyword>
<keyword evidence="3" id="KW-1185">Reference proteome</keyword>
<evidence type="ECO:0000256" key="1">
    <source>
        <dbReference type="SAM" id="Phobius"/>
    </source>
</evidence>
<keyword evidence="1" id="KW-0812">Transmembrane</keyword>
<dbReference type="RefSeq" id="WP_128775604.1">
    <property type="nucleotide sequence ID" value="NZ_RYFI01000001.1"/>
</dbReference>
<evidence type="ECO:0000313" key="2">
    <source>
        <dbReference type="EMBL" id="RXF75426.1"/>
    </source>
</evidence>
<comment type="caution">
    <text evidence="2">The sequence shown here is derived from an EMBL/GenBank/DDBJ whole genome shotgun (WGS) entry which is preliminary data.</text>
</comment>
<organism evidence="2 3">
    <name type="scientific">Hansschlegelia zhihuaiae</name>
    <dbReference type="NCBI Taxonomy" id="405005"/>
    <lineage>
        <taxon>Bacteria</taxon>
        <taxon>Pseudomonadati</taxon>
        <taxon>Pseudomonadota</taxon>
        <taxon>Alphaproteobacteria</taxon>
        <taxon>Hyphomicrobiales</taxon>
        <taxon>Methylopilaceae</taxon>
        <taxon>Hansschlegelia</taxon>
    </lineage>
</organism>
<dbReference type="OrthoDB" id="9908760at2"/>
<proteinExistence type="predicted"/>
<feature type="transmembrane region" description="Helical" evidence="1">
    <location>
        <begin position="42"/>
        <end position="60"/>
    </location>
</feature>
<dbReference type="Pfam" id="PF22258">
    <property type="entry name" value="DUF6949"/>
    <property type="match status" value="1"/>
</dbReference>
<dbReference type="Proteomes" id="UP000289708">
    <property type="component" value="Unassembled WGS sequence"/>
</dbReference>
<name>A0A4Q0MQM3_9HYPH</name>
<reference evidence="2 3" key="1">
    <citation type="submission" date="2018-12" db="EMBL/GenBank/DDBJ databases">
        <title>bacterium Hansschlegelia zhihuaiae S113.</title>
        <authorList>
            <person name="He J."/>
        </authorList>
    </citation>
    <scope>NUCLEOTIDE SEQUENCE [LARGE SCALE GENOMIC DNA]</scope>
    <source>
        <strain evidence="2 3">S 113</strain>
    </source>
</reference>
<evidence type="ECO:0000313" key="3">
    <source>
        <dbReference type="Proteomes" id="UP000289708"/>
    </source>
</evidence>
<accession>A0A4Q0MQM3</accession>
<dbReference type="AlphaFoldDB" id="A0A4Q0MQM3"/>